<dbReference type="EMBL" id="CP040765">
    <property type="protein sequence ID" value="QDA36939.1"/>
    <property type="molecule type" value="Genomic_DNA"/>
</dbReference>
<sequence>MTLPTYTPELNPIENTRAYLRANCLAITVFDTYADIVDQCCKAWNAFASDSERGRSIATREYAKAVSLMLRAVGISPPKRPSKETTS</sequence>
<dbReference type="RefSeq" id="WP_139616618.1">
    <property type="nucleotide sequence ID" value="NZ_CP040765.1"/>
</dbReference>
<evidence type="ECO:0000313" key="2">
    <source>
        <dbReference type="Proteomes" id="UP000296374"/>
    </source>
</evidence>
<protein>
    <recommendedName>
        <fullName evidence="3">Tc1-like transposase DDE domain-containing protein</fullName>
    </recommendedName>
</protein>
<reference evidence="2" key="1">
    <citation type="submission" date="2019-05" db="EMBL/GenBank/DDBJ databases">
        <title>Tamlana fucoidanivorans sp. nov., isolated from the surface of algae collected from Fujian province in China.</title>
        <authorList>
            <person name="Li J."/>
        </authorList>
    </citation>
    <scope>NUCLEOTIDE SEQUENCE [LARGE SCALE GENOMIC DNA]</scope>
    <source>
        <strain evidence="2">2251</strain>
        <plasmid evidence="2">unnamed1</plasmid>
    </source>
</reference>
<keyword evidence="1" id="KW-0614">Plasmid</keyword>
<accession>A0A4Y5SUA4</accession>
<proteinExistence type="predicted"/>
<evidence type="ECO:0000313" key="1">
    <source>
        <dbReference type="EMBL" id="QDA36939.1"/>
    </source>
</evidence>
<organism evidence="1 2">
    <name type="scientific">Paracoccus liaowanqingii</name>
    <dbReference type="NCBI Taxonomy" id="2560053"/>
    <lineage>
        <taxon>Bacteria</taxon>
        <taxon>Pseudomonadati</taxon>
        <taxon>Pseudomonadota</taxon>
        <taxon>Alphaproteobacteria</taxon>
        <taxon>Rhodobacterales</taxon>
        <taxon>Paracoccaceae</taxon>
        <taxon>Paracoccus</taxon>
    </lineage>
</organism>
<dbReference type="AlphaFoldDB" id="A0A4Y5SUA4"/>
<dbReference type="KEGG" id="plia:E4191_23135"/>
<dbReference type="Proteomes" id="UP000296374">
    <property type="component" value="Plasmid unnamed1"/>
</dbReference>
<name>A0A4Y5SUA4_9RHOB</name>
<evidence type="ECO:0008006" key="3">
    <source>
        <dbReference type="Google" id="ProtNLM"/>
    </source>
</evidence>
<gene>
    <name evidence="1" type="ORF">E4191_23135</name>
</gene>
<geneLocation type="plasmid" evidence="1 2">
    <name>unnamed1</name>
</geneLocation>